<dbReference type="STRING" id="2074.BG845_00355"/>
<evidence type="ECO:0000313" key="2">
    <source>
        <dbReference type="Proteomes" id="UP000194360"/>
    </source>
</evidence>
<proteinExistence type="predicted"/>
<dbReference type="RefSeq" id="WP_085910667.1">
    <property type="nucleotide sequence ID" value="NZ_AP018920.1"/>
</dbReference>
<reference evidence="1 2" key="1">
    <citation type="submission" date="2016-09" db="EMBL/GenBank/DDBJ databases">
        <title>Pseudonocardia autotrophica DSM535, a candidate organism with high potential of specific P450 cytochromes.</title>
        <authorList>
            <person name="Grumaz C."/>
            <person name="Vainshtein Y."/>
            <person name="Kirstahler P."/>
            <person name="Sohn K."/>
        </authorList>
    </citation>
    <scope>NUCLEOTIDE SEQUENCE [LARGE SCALE GENOMIC DNA]</scope>
    <source>
        <strain evidence="1 2">DSM 535</strain>
    </source>
</reference>
<dbReference type="Proteomes" id="UP000194360">
    <property type="component" value="Unassembled WGS sequence"/>
</dbReference>
<gene>
    <name evidence="1" type="ORF">BG845_00355</name>
</gene>
<dbReference type="EMBL" id="MIGB01000001">
    <property type="protein sequence ID" value="OSY44234.1"/>
    <property type="molecule type" value="Genomic_DNA"/>
</dbReference>
<organism evidence="1 2">
    <name type="scientific">Pseudonocardia autotrophica</name>
    <name type="common">Amycolata autotrophica</name>
    <name type="synonym">Nocardia autotrophica</name>
    <dbReference type="NCBI Taxonomy" id="2074"/>
    <lineage>
        <taxon>Bacteria</taxon>
        <taxon>Bacillati</taxon>
        <taxon>Actinomycetota</taxon>
        <taxon>Actinomycetes</taxon>
        <taxon>Pseudonocardiales</taxon>
        <taxon>Pseudonocardiaceae</taxon>
        <taxon>Pseudonocardia</taxon>
    </lineage>
</organism>
<accession>A0A1Y2N9U6</accession>
<dbReference type="AlphaFoldDB" id="A0A1Y2N9U6"/>
<comment type="caution">
    <text evidence="1">The sequence shown here is derived from an EMBL/GenBank/DDBJ whole genome shotgun (WGS) entry which is preliminary data.</text>
</comment>
<dbReference type="OrthoDB" id="3698256at2"/>
<sequence>MKFLVRQALDEGGDVTRDHLQPMARVVAGSLEDPPRGPVVWLGGCGDIETSEFFMLFEAPDQETMDAAAANLPGLVSCRRVMAVDRSTLARGLMLGLAKDYEDRRAAEDAHRA</sequence>
<protein>
    <submittedName>
        <fullName evidence="1">Uncharacterized protein</fullName>
    </submittedName>
</protein>
<name>A0A1Y2N9U6_PSEAH</name>
<evidence type="ECO:0000313" key="1">
    <source>
        <dbReference type="EMBL" id="OSY44234.1"/>
    </source>
</evidence>
<keyword evidence="2" id="KW-1185">Reference proteome</keyword>